<organism evidence="1 2">
    <name type="scientific">Caerostris extrusa</name>
    <name type="common">Bark spider</name>
    <name type="synonym">Caerostris bankana</name>
    <dbReference type="NCBI Taxonomy" id="172846"/>
    <lineage>
        <taxon>Eukaryota</taxon>
        <taxon>Metazoa</taxon>
        <taxon>Ecdysozoa</taxon>
        <taxon>Arthropoda</taxon>
        <taxon>Chelicerata</taxon>
        <taxon>Arachnida</taxon>
        <taxon>Araneae</taxon>
        <taxon>Araneomorphae</taxon>
        <taxon>Entelegynae</taxon>
        <taxon>Araneoidea</taxon>
        <taxon>Araneidae</taxon>
        <taxon>Caerostris</taxon>
    </lineage>
</organism>
<dbReference type="AlphaFoldDB" id="A0AAV4XQ19"/>
<evidence type="ECO:0000313" key="2">
    <source>
        <dbReference type="Proteomes" id="UP001054945"/>
    </source>
</evidence>
<name>A0AAV4XQ19_CAEEX</name>
<gene>
    <name evidence="1" type="ORF">CEXT_555081</name>
</gene>
<evidence type="ECO:0000313" key="1">
    <source>
        <dbReference type="EMBL" id="GIY97240.1"/>
    </source>
</evidence>
<proteinExistence type="predicted"/>
<protein>
    <submittedName>
        <fullName evidence="1">Uncharacterized protein</fullName>
    </submittedName>
</protein>
<dbReference type="EMBL" id="BPLR01000756">
    <property type="protein sequence ID" value="GIY97240.1"/>
    <property type="molecule type" value="Genomic_DNA"/>
</dbReference>
<accession>A0AAV4XQ19</accession>
<keyword evidence="2" id="KW-1185">Reference proteome</keyword>
<dbReference type="Proteomes" id="UP001054945">
    <property type="component" value="Unassembled WGS sequence"/>
</dbReference>
<comment type="caution">
    <text evidence="1">The sequence shown here is derived from an EMBL/GenBank/DDBJ whole genome shotgun (WGS) entry which is preliminary data.</text>
</comment>
<sequence>MRRTPKQKRICKQQLAVMEFKNIRTPACNTRANERTKRLFLEERSEPAVWRGTEKTTNKARRLSNGKW</sequence>
<reference evidence="1 2" key="1">
    <citation type="submission" date="2021-06" db="EMBL/GenBank/DDBJ databases">
        <title>Caerostris extrusa draft genome.</title>
        <authorList>
            <person name="Kono N."/>
            <person name="Arakawa K."/>
        </authorList>
    </citation>
    <scope>NUCLEOTIDE SEQUENCE [LARGE SCALE GENOMIC DNA]</scope>
</reference>